<name>A0A7W4VZJ7_9ACTN</name>
<evidence type="ECO:0000256" key="1">
    <source>
        <dbReference type="ARBA" id="ARBA00004651"/>
    </source>
</evidence>
<accession>A0A7W4VZJ7</accession>
<dbReference type="InterPro" id="IPR022791">
    <property type="entry name" value="L-PG_synthase/AglD"/>
</dbReference>
<feature type="transmembrane region" description="Helical" evidence="7">
    <location>
        <begin position="84"/>
        <end position="108"/>
    </location>
</feature>
<feature type="transmembrane region" description="Helical" evidence="7">
    <location>
        <begin position="772"/>
        <end position="792"/>
    </location>
</feature>
<dbReference type="PANTHER" id="PTHR39087:SF2">
    <property type="entry name" value="UPF0104 MEMBRANE PROTEIN MJ1595"/>
    <property type="match status" value="1"/>
</dbReference>
<feature type="compositionally biased region" description="Low complexity" evidence="6">
    <location>
        <begin position="1"/>
        <end position="10"/>
    </location>
</feature>
<protein>
    <submittedName>
        <fullName evidence="8">Uncharacterized membrane protein YbhN (UPF0104 family)</fullName>
    </submittedName>
</protein>
<keyword evidence="5 7" id="KW-0472">Membrane</keyword>
<dbReference type="SUPFAM" id="SSF56112">
    <property type="entry name" value="Protein kinase-like (PK-like)"/>
    <property type="match status" value="1"/>
</dbReference>
<dbReference type="Pfam" id="PF03706">
    <property type="entry name" value="LPG_synthase_TM"/>
    <property type="match status" value="1"/>
</dbReference>
<feature type="transmembrane region" description="Helical" evidence="7">
    <location>
        <begin position="46"/>
        <end position="64"/>
    </location>
</feature>
<comment type="subcellular location">
    <subcellularLocation>
        <location evidence="1">Cell membrane</location>
        <topology evidence="1">Multi-pass membrane protein</topology>
    </subcellularLocation>
</comment>
<sequence length="820" mass="84731">MTAAPAGAAPATPPTPPPTPPPARHRISAGFFVAGTGSRSRRPIDVALAVVGLLIALGSARAAAHRGVLDSAVRGVAEDLPRWATALFDAAYALGSVYALVVVVIVVLTVPRRGLLPFAMLLAAAAAIGGAVVASYLAGAGLPEFDPGPVRSGSPHGFPTLRVAMVTSVLLVLRPFVVIPLRRFHVGVVAVQCLAAWAIGIAGPTDVLGALAIGIAAAGLTLVLVGSPAGHPDLRQVSSSLAHLGIEVTGLRFAERQPWGARILYAEATDGRPLLIKVYGRDATDARLAARWWRTLLYRDQAAPGATRLQMVEHEALLTVLADRAGVDVDELVAAAETSGDALLVLGRPAPSLASTRGPDADGSGEGSGDGLEVEVADETLRAVWAAVARLHDAGLTHGELTLGHVAMTDGRPVLSDFASGVVAADDAERARDVAVLLTSQALAVGATRAVDAAVAGIGGEAVAAAQPYLQRAAMPRSLGGQRLKATLPAIGSAIAERTGTEPPEPAEIVRIRWRDLLQTGLILFAAYALLSTLAELDWATVWDTWRNATWSWVAIGFVVAQGTAFADAATAMTTVRTRLPLVPLVQLQYAVKTVGLAISATLGRVALYTSFLRRFGEGPATAVTASALDSFAGAVVNVVVVLVALLLAKHIPDVDLAGPDNLDRIIVFIVVAVVLSAIAVSVIPKLRRHLVTAVRSAWTSLRVVTDSPARALGLFGTNLASLMITAVAMSCMVEGLQPSLPYGTVLFVTAAAALFASIVPVPGNVGVGEAAIAAGLVAVGVDSGPAFAIAVTQRLATSYLPPVYGGWALRWLRREDYID</sequence>
<evidence type="ECO:0000256" key="3">
    <source>
        <dbReference type="ARBA" id="ARBA00022692"/>
    </source>
</evidence>
<dbReference type="AlphaFoldDB" id="A0A7W4VZJ7"/>
<evidence type="ECO:0000313" key="9">
    <source>
        <dbReference type="Proteomes" id="UP000589626"/>
    </source>
</evidence>
<feature type="transmembrane region" description="Helical" evidence="7">
    <location>
        <begin position="665"/>
        <end position="684"/>
    </location>
</feature>
<feature type="transmembrane region" description="Helical" evidence="7">
    <location>
        <begin position="741"/>
        <end position="760"/>
    </location>
</feature>
<reference evidence="8 9" key="1">
    <citation type="submission" date="2020-08" db="EMBL/GenBank/DDBJ databases">
        <title>Sequencing the genomes of 1000 actinobacteria strains.</title>
        <authorList>
            <person name="Klenk H.-P."/>
        </authorList>
    </citation>
    <scope>NUCLEOTIDE SEQUENCE [LARGE SCALE GENOMIC DNA]</scope>
    <source>
        <strain evidence="8 9">DSM 105498</strain>
    </source>
</reference>
<proteinExistence type="predicted"/>
<evidence type="ECO:0000256" key="2">
    <source>
        <dbReference type="ARBA" id="ARBA00022475"/>
    </source>
</evidence>
<keyword evidence="3 7" id="KW-0812">Transmembrane</keyword>
<feature type="compositionally biased region" description="Pro residues" evidence="6">
    <location>
        <begin position="11"/>
        <end position="22"/>
    </location>
</feature>
<feature type="region of interest" description="Disordered" evidence="6">
    <location>
        <begin position="1"/>
        <end position="23"/>
    </location>
</feature>
<gene>
    <name evidence="8" type="ORF">FHU40_004442</name>
</gene>
<feature type="transmembrane region" description="Helical" evidence="7">
    <location>
        <begin position="590"/>
        <end position="612"/>
    </location>
</feature>
<organism evidence="8 9">
    <name type="scientific">Nocardioides soli</name>
    <dbReference type="NCBI Taxonomy" id="1036020"/>
    <lineage>
        <taxon>Bacteria</taxon>
        <taxon>Bacillati</taxon>
        <taxon>Actinomycetota</taxon>
        <taxon>Actinomycetes</taxon>
        <taxon>Propionibacteriales</taxon>
        <taxon>Nocardioidaceae</taxon>
        <taxon>Nocardioides</taxon>
    </lineage>
</organism>
<feature type="transmembrane region" description="Helical" evidence="7">
    <location>
        <begin position="517"/>
        <end position="535"/>
    </location>
</feature>
<feature type="transmembrane region" description="Helical" evidence="7">
    <location>
        <begin position="712"/>
        <end position="734"/>
    </location>
</feature>
<dbReference type="RefSeq" id="WP_183594499.1">
    <property type="nucleotide sequence ID" value="NZ_JACHWR010000003.1"/>
</dbReference>
<evidence type="ECO:0000256" key="6">
    <source>
        <dbReference type="SAM" id="MobiDB-lite"/>
    </source>
</evidence>
<feature type="transmembrane region" description="Helical" evidence="7">
    <location>
        <begin position="115"/>
        <end position="138"/>
    </location>
</feature>
<feature type="transmembrane region" description="Helical" evidence="7">
    <location>
        <begin position="208"/>
        <end position="226"/>
    </location>
</feature>
<feature type="transmembrane region" description="Helical" evidence="7">
    <location>
        <begin position="632"/>
        <end position="653"/>
    </location>
</feature>
<evidence type="ECO:0000256" key="4">
    <source>
        <dbReference type="ARBA" id="ARBA00022989"/>
    </source>
</evidence>
<evidence type="ECO:0000256" key="5">
    <source>
        <dbReference type="ARBA" id="ARBA00023136"/>
    </source>
</evidence>
<keyword evidence="9" id="KW-1185">Reference proteome</keyword>
<dbReference type="GO" id="GO:0005886">
    <property type="term" value="C:plasma membrane"/>
    <property type="evidence" value="ECO:0007669"/>
    <property type="project" value="UniProtKB-SubCell"/>
</dbReference>
<comment type="caution">
    <text evidence="8">The sequence shown here is derived from an EMBL/GenBank/DDBJ whole genome shotgun (WGS) entry which is preliminary data.</text>
</comment>
<dbReference type="Proteomes" id="UP000589626">
    <property type="component" value="Unassembled WGS sequence"/>
</dbReference>
<dbReference type="EMBL" id="JACHWR010000003">
    <property type="protein sequence ID" value="MBB3044605.1"/>
    <property type="molecule type" value="Genomic_DNA"/>
</dbReference>
<evidence type="ECO:0000256" key="7">
    <source>
        <dbReference type="SAM" id="Phobius"/>
    </source>
</evidence>
<dbReference type="PANTHER" id="PTHR39087">
    <property type="entry name" value="UPF0104 MEMBRANE PROTEIN MJ1595"/>
    <property type="match status" value="1"/>
</dbReference>
<dbReference type="InterPro" id="IPR011009">
    <property type="entry name" value="Kinase-like_dom_sf"/>
</dbReference>
<keyword evidence="4 7" id="KW-1133">Transmembrane helix</keyword>
<feature type="transmembrane region" description="Helical" evidence="7">
    <location>
        <begin position="158"/>
        <end position="177"/>
    </location>
</feature>
<feature type="transmembrane region" description="Helical" evidence="7">
    <location>
        <begin position="184"/>
        <end position="202"/>
    </location>
</feature>
<keyword evidence="2" id="KW-1003">Cell membrane</keyword>
<evidence type="ECO:0000313" key="8">
    <source>
        <dbReference type="EMBL" id="MBB3044605.1"/>
    </source>
</evidence>